<protein>
    <submittedName>
        <fullName evidence="1">Uncharacterized protein</fullName>
    </submittedName>
</protein>
<proteinExistence type="predicted"/>
<evidence type="ECO:0000313" key="1">
    <source>
        <dbReference type="EMBL" id="AOL56461.1"/>
    </source>
</evidence>
<name>A0A1C8ZWX5_9ABAC</name>
<accession>A0A1C8ZWX5</accession>
<reference evidence="1" key="1">
    <citation type="journal article" date="2016" name="Genome Announc.">
        <title>Complete genomes of six Chrysodeixis includens nucleopolyhedrovirus isolates.</title>
        <authorList>
            <person name="Craveiro S.R."/>
            <person name="Santos L.A.V.M."/>
            <person name="Togawa R.C."/>
            <person name="Inglis P.W."/>
            <person name="Grynberg P."/>
            <person name="Ribeiro Z.M.A."/>
            <person name="Ribeiro B.M."/>
            <person name="Castro M.E.B."/>
        </authorList>
    </citation>
    <scope>NUCLEOTIDE SEQUENCE</scope>
    <source>
        <strain evidence="1">IA</strain>
    </source>
</reference>
<organism evidence="1">
    <name type="scientific">Chrysodeixis includens nucleopolyhedrovirus</name>
    <dbReference type="NCBI Taxonomy" id="1207438"/>
    <lineage>
        <taxon>Viruses</taxon>
        <taxon>Viruses incertae sedis</taxon>
        <taxon>Naldaviricetes</taxon>
        <taxon>Lefavirales</taxon>
        <taxon>Baculoviridae</taxon>
        <taxon>Alphabaculovirus</taxon>
        <taxon>Alphabaculovirus chrincludentis</taxon>
        <taxon>Alphabaculovirus alterchrincludentis</taxon>
    </lineage>
</organism>
<dbReference type="EMBL" id="KU669289">
    <property type="protein sequence ID" value="AOL56461.1"/>
    <property type="molecule type" value="Genomic_DNA"/>
</dbReference>
<sequence length="423" mass="51321">MEYLKNHTILNLVGEYLDSFEDFLNLQKAMRLKPFTFWNLLYPRTMKLDFYERFHAMCYFDLLTKPRNYTKYKKCQDRFDLITTDDEEYVTHLYLPMLKTFNQYKYRKLVPVLDDKQALFDTMYEIFCNTIDMKDMFSDVPRTNTISPEKGTTCLYPKNLCEILTSKPEYVLFKGTDLEFKVDLKKYPVVLEYIQKMLTFELTVNEKCCFVKSLLGNKSNQLCLWHNVFQYYNKSEVLYKAFVKHNVFYKFVFGIEKDIHIQQTIANPGDLFNLRKILNLRDLKNYNLSPKRDQLIIFHFCIQWICIQRCAIKTIFLTTFIRRNNEKKINEPLKSKNLTSYNSKILYDRRIKKFCLKQYVWCMNKNVTMEFIDFKIATKIDTLINEHYNFKFSRKRRCSVDSTIVYSNLMKNFRFYNYFFFVN</sequence>